<dbReference type="GO" id="GO:0006629">
    <property type="term" value="P:lipid metabolic process"/>
    <property type="evidence" value="ECO:0007669"/>
    <property type="project" value="InterPro"/>
</dbReference>
<keyword evidence="1" id="KW-1133">Transmembrane helix</keyword>
<dbReference type="InterPro" id="IPR005804">
    <property type="entry name" value="FA_desaturase_dom"/>
</dbReference>
<evidence type="ECO:0000313" key="3">
    <source>
        <dbReference type="EMBL" id="AQV98549.1"/>
    </source>
</evidence>
<organism evidence="3 4">
    <name type="scientific">Cupriavidus necator</name>
    <name type="common">Alcaligenes eutrophus</name>
    <name type="synonym">Ralstonia eutropha</name>
    <dbReference type="NCBI Taxonomy" id="106590"/>
    <lineage>
        <taxon>Bacteria</taxon>
        <taxon>Pseudomonadati</taxon>
        <taxon>Pseudomonadota</taxon>
        <taxon>Betaproteobacteria</taxon>
        <taxon>Burkholderiales</taxon>
        <taxon>Burkholderiaceae</taxon>
        <taxon>Cupriavidus</taxon>
    </lineage>
</organism>
<gene>
    <name evidence="3" type="ORF">BJN34_32245</name>
</gene>
<keyword evidence="1" id="KW-0812">Transmembrane</keyword>
<sequence>MPKTRSILQRAARICIAAGDRAAQRHVRESMRDAGSFLPGPLYRTAQRFLTWLTGKALPGQQPAILLGPWSHVVLNTLALTAGVALSCLAYARGGTWWLVLLPGWLLTVHAARKFFLVICHAVIHEAFSRRASVNRMFVDVVSLLLLTVPYEQFRQDHAIDHHARYFSGKGDPDADVLYSIGLHPGCQLESLWLAVGWALVNPRFHLRYTLARARANFVGARPLRRMAAIFAYIAAGCALTWLNLWPVFLVAWAIPLTVGFQNAALLTFAGEHKWFRLQGADERRAAWLQQQTSARFMGCPYPCRRGSTVWHVLQRAGWWLRMLCWFLPLRLLVVPGDMPVHDYHHSNPRGDWTNTLYVRPEWIAQNRPLHSETWGFCAAVNNALRPMSEIPVDYLAQGAAPVAASVPTFDSLTAL</sequence>
<dbReference type="OrthoDB" id="1550403at2"/>
<evidence type="ECO:0000256" key="1">
    <source>
        <dbReference type="SAM" id="Phobius"/>
    </source>
</evidence>
<dbReference type="Proteomes" id="UP000189627">
    <property type="component" value="Chromosome 2"/>
</dbReference>
<feature type="transmembrane region" description="Helical" evidence="1">
    <location>
        <begin position="227"/>
        <end position="245"/>
    </location>
</feature>
<evidence type="ECO:0000313" key="4">
    <source>
        <dbReference type="Proteomes" id="UP000189627"/>
    </source>
</evidence>
<dbReference type="KEGG" id="cuh:BJN34_32245"/>
<feature type="domain" description="Fatty acid desaturase" evidence="2">
    <location>
        <begin position="97"/>
        <end position="359"/>
    </location>
</feature>
<reference evidence="4" key="1">
    <citation type="submission" date="2017-02" db="EMBL/GenBank/DDBJ databases">
        <title>Complete genome sequence of Cupriavidus necator strain NH9, a 3-chlorobenzoate degrader.</title>
        <authorList>
            <person name="Moriuchi R."/>
            <person name="Dohra H."/>
            <person name="Ogawa N."/>
        </authorList>
    </citation>
    <scope>NUCLEOTIDE SEQUENCE [LARGE SCALE GENOMIC DNA]</scope>
    <source>
        <strain evidence="4">NH9</strain>
    </source>
</reference>
<accession>A0A1U9V164</accession>
<proteinExistence type="predicted"/>
<dbReference type="EMBL" id="CP017758">
    <property type="protein sequence ID" value="AQV98549.1"/>
    <property type="molecule type" value="Genomic_DNA"/>
</dbReference>
<keyword evidence="1" id="KW-0472">Membrane</keyword>
<protein>
    <recommendedName>
        <fullName evidence="2">Fatty acid desaturase domain-containing protein</fullName>
    </recommendedName>
</protein>
<dbReference type="AlphaFoldDB" id="A0A1U9V164"/>
<dbReference type="Pfam" id="PF00487">
    <property type="entry name" value="FA_desaturase"/>
    <property type="match status" value="1"/>
</dbReference>
<evidence type="ECO:0000259" key="2">
    <source>
        <dbReference type="Pfam" id="PF00487"/>
    </source>
</evidence>
<name>A0A1U9V164_CUPNE</name>